<reference evidence="1 2" key="1">
    <citation type="submission" date="2015-01" db="EMBL/GenBank/DDBJ databases">
        <title>Genome of allotetraploid Gossypium barbadense reveals genomic plasticity and fiber elongation in cotton evolution.</title>
        <authorList>
            <person name="Chen X."/>
            <person name="Liu X."/>
            <person name="Zhao B."/>
            <person name="Zheng H."/>
            <person name="Hu Y."/>
            <person name="Lu G."/>
            <person name="Yang C."/>
            <person name="Chen J."/>
            <person name="Shan C."/>
            <person name="Zhang L."/>
            <person name="Zhou Y."/>
            <person name="Wang L."/>
            <person name="Guo W."/>
            <person name="Bai Y."/>
            <person name="Ruan J."/>
            <person name="Shangguan X."/>
            <person name="Mao Y."/>
            <person name="Jiang J."/>
            <person name="Zhu Y."/>
            <person name="Lei J."/>
            <person name="Kang H."/>
            <person name="Chen S."/>
            <person name="He X."/>
            <person name="Wang R."/>
            <person name="Wang Y."/>
            <person name="Chen J."/>
            <person name="Wang L."/>
            <person name="Yu S."/>
            <person name="Wang B."/>
            <person name="Wei J."/>
            <person name="Song S."/>
            <person name="Lu X."/>
            <person name="Gao Z."/>
            <person name="Gu W."/>
            <person name="Deng X."/>
            <person name="Ma D."/>
            <person name="Wang S."/>
            <person name="Liang W."/>
            <person name="Fang L."/>
            <person name="Cai C."/>
            <person name="Zhu X."/>
            <person name="Zhou B."/>
            <person name="Zhang Y."/>
            <person name="Chen Z."/>
            <person name="Xu S."/>
            <person name="Zhu R."/>
            <person name="Wang S."/>
            <person name="Zhang T."/>
            <person name="Zhao G."/>
        </authorList>
    </citation>
    <scope>NUCLEOTIDE SEQUENCE [LARGE SCALE GENOMIC DNA]</scope>
    <source>
        <strain evidence="2">cv. Xinhai21</strain>
        <tissue evidence="1">Leaf</tissue>
    </source>
</reference>
<dbReference type="Proteomes" id="UP000239757">
    <property type="component" value="Unassembled WGS sequence"/>
</dbReference>
<dbReference type="AlphaFoldDB" id="A0A2P5WNW3"/>
<proteinExistence type="predicted"/>
<protein>
    <submittedName>
        <fullName evidence="1">Uncharacterized protein</fullName>
    </submittedName>
</protein>
<dbReference type="EMBL" id="KZ666957">
    <property type="protein sequence ID" value="PPR92788.1"/>
    <property type="molecule type" value="Genomic_DNA"/>
</dbReference>
<name>A0A2P5WNW3_GOSBA</name>
<accession>A0A2P5WNW3</accession>
<sequence>MEDDALPQDDAQMGRVEHFMLEMVGVLQHIAGANAVPARQGLPLEHLQALNGKYFSGVRGGDPKHSKYWLEGISHILGQMGCSNKDKLGRVVLLLTGEAHR</sequence>
<evidence type="ECO:0000313" key="1">
    <source>
        <dbReference type="EMBL" id="PPR92788.1"/>
    </source>
</evidence>
<evidence type="ECO:0000313" key="2">
    <source>
        <dbReference type="Proteomes" id="UP000239757"/>
    </source>
</evidence>
<gene>
    <name evidence="1" type="ORF">GOBAR_AA27885</name>
</gene>
<dbReference type="OrthoDB" id="1936908at2759"/>
<organism evidence="1 2">
    <name type="scientific">Gossypium barbadense</name>
    <name type="common">Sea Island cotton</name>
    <name type="synonym">Hibiscus barbadensis</name>
    <dbReference type="NCBI Taxonomy" id="3634"/>
    <lineage>
        <taxon>Eukaryota</taxon>
        <taxon>Viridiplantae</taxon>
        <taxon>Streptophyta</taxon>
        <taxon>Embryophyta</taxon>
        <taxon>Tracheophyta</taxon>
        <taxon>Spermatophyta</taxon>
        <taxon>Magnoliopsida</taxon>
        <taxon>eudicotyledons</taxon>
        <taxon>Gunneridae</taxon>
        <taxon>Pentapetalae</taxon>
        <taxon>rosids</taxon>
        <taxon>malvids</taxon>
        <taxon>Malvales</taxon>
        <taxon>Malvaceae</taxon>
        <taxon>Malvoideae</taxon>
        <taxon>Gossypium</taxon>
    </lineage>
</organism>